<dbReference type="Proteomes" id="UP000294028">
    <property type="component" value="Unassembled WGS sequence"/>
</dbReference>
<dbReference type="EMBL" id="RZHH01000001">
    <property type="protein sequence ID" value="RYJ19522.1"/>
    <property type="molecule type" value="Genomic_DNA"/>
</dbReference>
<evidence type="ECO:0000259" key="2">
    <source>
        <dbReference type="Pfam" id="PF07760"/>
    </source>
</evidence>
<dbReference type="RefSeq" id="WP_006055728.1">
    <property type="nucleotide sequence ID" value="NZ_RZHH01000001.1"/>
</dbReference>
<organism evidence="3 4">
    <name type="scientific">Halogeometricum borinquense</name>
    <dbReference type="NCBI Taxonomy" id="60847"/>
    <lineage>
        <taxon>Archaea</taxon>
        <taxon>Methanobacteriati</taxon>
        <taxon>Methanobacteriota</taxon>
        <taxon>Stenosarchaea group</taxon>
        <taxon>Halobacteria</taxon>
        <taxon>Halobacteriales</taxon>
        <taxon>Haloferacaceae</taxon>
        <taxon>Halogeometricum</taxon>
    </lineage>
</organism>
<gene>
    <name evidence="3" type="ORF">ELS19_00535</name>
</gene>
<dbReference type="AlphaFoldDB" id="A0A482THA0"/>
<sequence length="341" mass="35885">MSNRAVYADTVATIALTAGAILAVLNLPPVTARAALAGILVLFLPGYALTTLVFPATKETRLSVGDVPSAFVGNNTKHAGVPFLERAALSIGLSVALVPLFAWSLEVSGVEFLAPNVAAACGGFAIVAALLGGVRRLRTAAETRYVVPIGTVAAYRNAAHDRSNWDNVLNVALVGAVVVATVVVTFALVSPASVASASYTQASLLTEADDGSLVASDYPQNLTVGESGELVLLVENYEQETTRYTVVAQLQRVESNGEVTATSEIDRFSETVETGDRWQLTHEVAPSIPGENLRLTYLVYKGDAPENPTIESSYRHVTLWMDVTEGGDSDAQNTVSSVESS</sequence>
<evidence type="ECO:0000313" key="3">
    <source>
        <dbReference type="EMBL" id="RYJ19522.1"/>
    </source>
</evidence>
<reference evidence="3 4" key="1">
    <citation type="submission" date="2018-12" db="EMBL/GenBank/DDBJ databases">
        <title>Genome analysis provides insights into bioremediation potentialities of Halogeometricum borinquense strain N11.</title>
        <authorList>
            <person name="Najjari A."/>
            <person name="Youssef N."/>
            <person name="Fhoula I."/>
            <person name="Ben Dhia O."/>
            <person name="Mahjoubi M."/>
            <person name="Ouzari H.I."/>
            <person name="Cherif A."/>
        </authorList>
    </citation>
    <scope>NUCLEOTIDE SEQUENCE [LARGE SCALE GENOMIC DNA]</scope>
    <source>
        <strain evidence="3 4">N11</strain>
    </source>
</reference>
<keyword evidence="1" id="KW-0472">Membrane</keyword>
<feature type="transmembrane region" description="Helical" evidence="1">
    <location>
        <begin position="7"/>
        <end position="28"/>
    </location>
</feature>
<comment type="caution">
    <text evidence="3">The sequence shown here is derived from an EMBL/GenBank/DDBJ whole genome shotgun (WGS) entry which is preliminary data.</text>
</comment>
<evidence type="ECO:0000256" key="1">
    <source>
        <dbReference type="SAM" id="Phobius"/>
    </source>
</evidence>
<protein>
    <submittedName>
        <fullName evidence="3">DUF1616 domain-containing protein</fullName>
    </submittedName>
</protein>
<evidence type="ECO:0000313" key="4">
    <source>
        <dbReference type="Proteomes" id="UP000294028"/>
    </source>
</evidence>
<proteinExistence type="predicted"/>
<name>A0A482THA0_9EURY</name>
<keyword evidence="1" id="KW-1133">Transmembrane helix</keyword>
<accession>A0A482THA0</accession>
<dbReference type="OMA" id="MAGNQKF"/>
<feature type="transmembrane region" description="Helical" evidence="1">
    <location>
        <begin position="117"/>
        <end position="134"/>
    </location>
</feature>
<dbReference type="GeneID" id="9989415"/>
<feature type="domain" description="DUF1616" evidence="2">
    <location>
        <begin position="12"/>
        <end position="322"/>
    </location>
</feature>
<keyword evidence="1" id="KW-0812">Transmembrane</keyword>
<dbReference type="Pfam" id="PF07760">
    <property type="entry name" value="DUF1616"/>
    <property type="match status" value="1"/>
</dbReference>
<feature type="transmembrane region" description="Helical" evidence="1">
    <location>
        <begin position="34"/>
        <end position="54"/>
    </location>
</feature>
<dbReference type="InterPro" id="IPR011674">
    <property type="entry name" value="DUF1616"/>
</dbReference>
<feature type="transmembrane region" description="Helical" evidence="1">
    <location>
        <begin position="168"/>
        <end position="189"/>
    </location>
</feature>